<proteinExistence type="predicted"/>
<evidence type="ECO:0000313" key="2">
    <source>
        <dbReference type="Proteomes" id="UP001227268"/>
    </source>
</evidence>
<dbReference type="Proteomes" id="UP001227268">
    <property type="component" value="Unassembled WGS sequence"/>
</dbReference>
<sequence>MSTVLVTVGSTLFDDLIHAFAPKGAVIKALKEAKFDKLLLQYGKGSSPVANISSGDLQVDVFRFSDDIDALIAKSDLVISHAGRKLIVVPNTSLMNNHQAELALALEHENYLYVSTPESLCFFGIRNLNKALATAKSNPSSLVARLNFDLELKPFVLDPTLTREPIDRRKKYEARHGKEGLAARQRMTQERAKECGVTFTYDGTVSSTHEYHRLLYAAYEKGGQGMQVPLAERLFSGYFENRKNPGSREYLASEAVTSGVFPIIEAANEFFESDEYDAEVKQGYLTARMMGVSGVPFFVFDGKVAVRGAQPPEAFLDIFTELLNPNGSGGDTADQDTTPGASKGGKAESMACG</sequence>
<reference evidence="1" key="1">
    <citation type="submission" date="2023-04" db="EMBL/GenBank/DDBJ databases">
        <title>Draft Genome sequencing of Naganishia species isolated from polar environments using Oxford Nanopore Technology.</title>
        <authorList>
            <person name="Leo P."/>
            <person name="Venkateswaran K."/>
        </authorList>
    </citation>
    <scope>NUCLEOTIDE SEQUENCE</scope>
    <source>
        <strain evidence="1">MNA-CCFEE 5423</strain>
    </source>
</reference>
<dbReference type="EMBL" id="JASBWT010000004">
    <property type="protein sequence ID" value="KAJ9105473.1"/>
    <property type="molecule type" value="Genomic_DNA"/>
</dbReference>
<keyword evidence="2" id="KW-1185">Reference proteome</keyword>
<protein>
    <submittedName>
        <fullName evidence="1">Uncharacterized protein</fullName>
    </submittedName>
</protein>
<name>A0ACC2W1B9_9TREE</name>
<comment type="caution">
    <text evidence="1">The sequence shown here is derived from an EMBL/GenBank/DDBJ whole genome shotgun (WGS) entry which is preliminary data.</text>
</comment>
<evidence type="ECO:0000313" key="1">
    <source>
        <dbReference type="EMBL" id="KAJ9105473.1"/>
    </source>
</evidence>
<organism evidence="1 2">
    <name type="scientific">Naganishia friedmannii</name>
    <dbReference type="NCBI Taxonomy" id="89922"/>
    <lineage>
        <taxon>Eukaryota</taxon>
        <taxon>Fungi</taxon>
        <taxon>Dikarya</taxon>
        <taxon>Basidiomycota</taxon>
        <taxon>Agaricomycotina</taxon>
        <taxon>Tremellomycetes</taxon>
        <taxon>Filobasidiales</taxon>
        <taxon>Filobasidiaceae</taxon>
        <taxon>Naganishia</taxon>
    </lineage>
</organism>
<gene>
    <name evidence="1" type="ORF">QFC21_001844</name>
</gene>
<accession>A0ACC2W1B9</accession>